<feature type="compositionally biased region" description="Low complexity" evidence="1">
    <location>
        <begin position="108"/>
        <end position="118"/>
    </location>
</feature>
<reference evidence="2" key="1">
    <citation type="journal article" date="2021" name="Nat. Commun.">
        <title>Genetic determinants of endophytism in the Arabidopsis root mycobiome.</title>
        <authorList>
            <person name="Mesny F."/>
            <person name="Miyauchi S."/>
            <person name="Thiergart T."/>
            <person name="Pickel B."/>
            <person name="Atanasova L."/>
            <person name="Karlsson M."/>
            <person name="Huettel B."/>
            <person name="Barry K.W."/>
            <person name="Haridas S."/>
            <person name="Chen C."/>
            <person name="Bauer D."/>
            <person name="Andreopoulos W."/>
            <person name="Pangilinan J."/>
            <person name="LaButti K."/>
            <person name="Riley R."/>
            <person name="Lipzen A."/>
            <person name="Clum A."/>
            <person name="Drula E."/>
            <person name="Henrissat B."/>
            <person name="Kohler A."/>
            <person name="Grigoriev I.V."/>
            <person name="Martin F.M."/>
            <person name="Hacquard S."/>
        </authorList>
    </citation>
    <scope>NUCLEOTIDE SEQUENCE</scope>
    <source>
        <strain evidence="2">MPI-CAGE-CH-0230</strain>
    </source>
</reference>
<sequence length="517" mass="55362">MSTTTISTTVARAQQGDDEQMSSNTPFNTHTCPPAYSRGLTREDDNDNSSLRAPAHAQHELPAYTEVLHTCPTPTRTDTKPAGHADDEKATLAAYYSDDKHPGKTESRPSTSSARSALSYASSSSTTAKSNKSSVFLHNFVPTVQLQIQHGGKPWLSLPFSPRPDPIPIFPVVPFAKDVAAGYDDDDDETALGVRPVYVSVRPERNSGSSILMTGEQFASYSQAVANGQLPAANNSSSSSRNPPQELASTTYRFGPNHPPMVALLVRDKAKGGWQRPQFPVQSKGVVTRAVEFSVPKMCFPSTVSLSLPATKVIDHKFTWRYASSRERAAVGRFIAAGTARTIGHSAECGKGKDKDTSVPNSVLVLERAISTTTTTTTTTGQSEKAQPQDGDHAKRSKSPRLTTKNTHKQVVALLVRSEELRSPGSSASSAGNGGRLFIDLRSFEGCGDNDGGQAGHAFDASNTVSIEESQGDMDSRGDKELGQRMVVTTALVMLKREVDRRRAMQIGALAVGIGGV</sequence>
<organism evidence="2 3">
    <name type="scientific">Microdochium trichocladiopsis</name>
    <dbReference type="NCBI Taxonomy" id="1682393"/>
    <lineage>
        <taxon>Eukaryota</taxon>
        <taxon>Fungi</taxon>
        <taxon>Dikarya</taxon>
        <taxon>Ascomycota</taxon>
        <taxon>Pezizomycotina</taxon>
        <taxon>Sordariomycetes</taxon>
        <taxon>Xylariomycetidae</taxon>
        <taxon>Xylariales</taxon>
        <taxon>Microdochiaceae</taxon>
        <taxon>Microdochium</taxon>
    </lineage>
</organism>
<dbReference type="GeneID" id="70190314"/>
<dbReference type="EMBL" id="JAGTJQ010000001">
    <property type="protein sequence ID" value="KAH7040497.1"/>
    <property type="molecule type" value="Genomic_DNA"/>
</dbReference>
<comment type="caution">
    <text evidence="2">The sequence shown here is derived from an EMBL/GenBank/DDBJ whole genome shotgun (WGS) entry which is preliminary data.</text>
</comment>
<evidence type="ECO:0000256" key="1">
    <source>
        <dbReference type="SAM" id="MobiDB-lite"/>
    </source>
</evidence>
<name>A0A9P9BW67_9PEZI</name>
<feature type="compositionally biased region" description="Polar residues" evidence="1">
    <location>
        <begin position="1"/>
        <end position="12"/>
    </location>
</feature>
<dbReference type="Proteomes" id="UP000756346">
    <property type="component" value="Unassembled WGS sequence"/>
</dbReference>
<feature type="region of interest" description="Disordered" evidence="1">
    <location>
        <begin position="372"/>
        <end position="407"/>
    </location>
</feature>
<evidence type="ECO:0000313" key="3">
    <source>
        <dbReference type="Proteomes" id="UP000756346"/>
    </source>
</evidence>
<dbReference type="AlphaFoldDB" id="A0A9P9BW67"/>
<feature type="compositionally biased region" description="Polar residues" evidence="1">
    <location>
        <begin position="241"/>
        <end position="252"/>
    </location>
</feature>
<keyword evidence="3" id="KW-1185">Reference proteome</keyword>
<feature type="compositionally biased region" description="Polar residues" evidence="1">
    <location>
        <begin position="21"/>
        <end position="31"/>
    </location>
</feature>
<dbReference type="RefSeq" id="XP_046018552.1">
    <property type="nucleotide sequence ID" value="XM_046160768.1"/>
</dbReference>
<proteinExistence type="predicted"/>
<gene>
    <name evidence="2" type="ORF">B0I36DRAFT_379458</name>
</gene>
<protein>
    <submittedName>
        <fullName evidence="2">Uncharacterized protein</fullName>
    </submittedName>
</protein>
<evidence type="ECO:0000313" key="2">
    <source>
        <dbReference type="EMBL" id="KAH7040497.1"/>
    </source>
</evidence>
<feature type="compositionally biased region" description="Basic and acidic residues" evidence="1">
    <location>
        <begin position="97"/>
        <end position="107"/>
    </location>
</feature>
<feature type="region of interest" description="Disordered" evidence="1">
    <location>
        <begin position="95"/>
        <end position="118"/>
    </location>
</feature>
<feature type="region of interest" description="Disordered" evidence="1">
    <location>
        <begin position="1"/>
        <end position="54"/>
    </location>
</feature>
<feature type="region of interest" description="Disordered" evidence="1">
    <location>
        <begin position="230"/>
        <end position="253"/>
    </location>
</feature>
<accession>A0A9P9BW67</accession>
<dbReference type="OrthoDB" id="5325862at2759"/>